<comment type="caution">
    <text evidence="4">The sequence shown here is derived from an EMBL/GenBank/DDBJ whole genome shotgun (WGS) entry which is preliminary data.</text>
</comment>
<evidence type="ECO:0000259" key="2">
    <source>
        <dbReference type="Pfam" id="PF07635"/>
    </source>
</evidence>
<dbReference type="InterPro" id="IPR019251">
    <property type="entry name" value="DUF2231_TM"/>
</dbReference>
<dbReference type="Proteomes" id="UP000033121">
    <property type="component" value="Unassembled WGS sequence"/>
</dbReference>
<dbReference type="Pfam" id="PF13287">
    <property type="entry name" value="Fn3_assoc"/>
    <property type="match status" value="1"/>
</dbReference>
<feature type="domain" description="Cytochrome C Planctomycete-type" evidence="2">
    <location>
        <begin position="201"/>
        <end position="260"/>
    </location>
</feature>
<feature type="domain" description="DUF2231" evidence="3">
    <location>
        <begin position="41"/>
        <end position="159"/>
    </location>
</feature>
<feature type="transmembrane region" description="Helical" evidence="1">
    <location>
        <begin position="138"/>
        <end position="155"/>
    </location>
</feature>
<feature type="transmembrane region" description="Helical" evidence="1">
    <location>
        <begin position="111"/>
        <end position="129"/>
    </location>
</feature>
<evidence type="ECO:0000313" key="5">
    <source>
        <dbReference type="Proteomes" id="UP000033121"/>
    </source>
</evidence>
<proteinExistence type="predicted"/>
<reference evidence="4 5" key="1">
    <citation type="submission" date="2015-04" db="EMBL/GenBank/DDBJ databases">
        <title>Whole genome shotgun sequence of Flavihumibacter petaseus NBRC 106054.</title>
        <authorList>
            <person name="Miyazawa S."/>
            <person name="Hosoyama A."/>
            <person name="Hashimoto M."/>
            <person name="Noguchi M."/>
            <person name="Tsuchikane K."/>
            <person name="Ohji S."/>
            <person name="Yamazoe A."/>
            <person name="Ichikawa N."/>
            <person name="Kimura A."/>
            <person name="Fujita N."/>
        </authorList>
    </citation>
    <scope>NUCLEOTIDE SEQUENCE [LARGE SCALE GENOMIC DNA]</scope>
    <source>
        <strain evidence="4 5">NBRC 106054</strain>
    </source>
</reference>
<name>A0A0E9N195_9BACT</name>
<dbReference type="AlphaFoldDB" id="A0A0E9N195"/>
<dbReference type="InterPro" id="IPR011429">
    <property type="entry name" value="Cyt_c_Planctomycete-type"/>
</dbReference>
<keyword evidence="5" id="KW-1185">Reference proteome</keyword>
<keyword evidence="1" id="KW-0472">Membrane</keyword>
<feature type="transmembrane region" description="Helical" evidence="1">
    <location>
        <begin position="80"/>
        <end position="99"/>
    </location>
</feature>
<dbReference type="Pfam" id="PF09990">
    <property type="entry name" value="DUF2231"/>
    <property type="match status" value="1"/>
</dbReference>
<dbReference type="Pfam" id="PF13516">
    <property type="entry name" value="LRR_6"/>
    <property type="match status" value="1"/>
</dbReference>
<dbReference type="PANTHER" id="PTHR35889:SF3">
    <property type="entry name" value="F-BOX DOMAIN-CONTAINING PROTEIN"/>
    <property type="match status" value="1"/>
</dbReference>
<dbReference type="RefSeq" id="WP_046369289.1">
    <property type="nucleotide sequence ID" value="NZ_BBWV01000002.1"/>
</dbReference>
<dbReference type="EMBL" id="BBWV01000002">
    <property type="protein sequence ID" value="GAO43406.1"/>
    <property type="molecule type" value="Genomic_DNA"/>
</dbReference>
<dbReference type="SUPFAM" id="SSF52047">
    <property type="entry name" value="RNI-like"/>
    <property type="match status" value="1"/>
</dbReference>
<dbReference type="InterPro" id="IPR001611">
    <property type="entry name" value="Leu-rich_rpt"/>
</dbReference>
<dbReference type="InterPro" id="IPR032675">
    <property type="entry name" value="LRR_dom_sf"/>
</dbReference>
<gene>
    <name evidence="4" type="ORF">FPE01S_02_05110</name>
</gene>
<protein>
    <submittedName>
        <fullName evidence="4">Uncharacterized protein</fullName>
    </submittedName>
</protein>
<feature type="transmembrane region" description="Helical" evidence="1">
    <location>
        <begin position="45"/>
        <end position="68"/>
    </location>
</feature>
<dbReference type="PANTHER" id="PTHR35889">
    <property type="entry name" value="CYCLOINULO-OLIGOSACCHARIDE FRUCTANOTRANSFERASE-RELATED"/>
    <property type="match status" value="1"/>
</dbReference>
<evidence type="ECO:0000259" key="3">
    <source>
        <dbReference type="Pfam" id="PF09990"/>
    </source>
</evidence>
<dbReference type="InterPro" id="IPR026876">
    <property type="entry name" value="Fn3_assoc_repeat"/>
</dbReference>
<dbReference type="STRING" id="1220578.FPE01S_02_05110"/>
<evidence type="ECO:0000313" key="4">
    <source>
        <dbReference type="EMBL" id="GAO43406.1"/>
    </source>
</evidence>
<feature type="transmembrane region" description="Helical" evidence="1">
    <location>
        <begin position="7"/>
        <end position="25"/>
    </location>
</feature>
<accession>A0A0E9N195</accession>
<dbReference type="Gene3D" id="3.80.10.10">
    <property type="entry name" value="Ribonuclease Inhibitor"/>
    <property type="match status" value="1"/>
</dbReference>
<organism evidence="4 5">
    <name type="scientific">Flavihumibacter petaseus NBRC 106054</name>
    <dbReference type="NCBI Taxonomy" id="1220578"/>
    <lineage>
        <taxon>Bacteria</taxon>
        <taxon>Pseudomonadati</taxon>
        <taxon>Bacteroidota</taxon>
        <taxon>Chitinophagia</taxon>
        <taxon>Chitinophagales</taxon>
        <taxon>Chitinophagaceae</taxon>
        <taxon>Flavihumibacter</taxon>
    </lineage>
</organism>
<keyword evidence="1" id="KW-1133">Transmembrane helix</keyword>
<keyword evidence="1" id="KW-0812">Transmembrane</keyword>
<sequence>MRNRKQFLYNGVFALNCLLVFLLLMESRLHLPAWLQVAGRLHPLVLHFPLVLVILTVTWEGLRALGFLPSDLAEKTGDTLLLATAGTAAAAAICGMLLSREPGYDAGQLLWHKWTGILVSLGCCAWYAGRRGIRKRRWILGAGSFVMLLLLLVTGHEGAGITHGEDFLTAPLASREEKKIIALEDAKVFDDVILPILDTKCNSCHNSRKAKGELVMTDKIGFLKGGKNGILWDSTAKDFGLLLRRIHLPLDDKKRMPPKGKPELTPEEAAILFYWIRSGANTAVKLTDLPKDDSLRVLTESNFKTSGTEYYTFEPASSGTVEKLNNHYRLVAPISTGSPALTANLFGAKAYSGKSLEELLPVKNQLVSLGLDKMPVTDKDLEVVAQFSNLRELRLSFTDITDAGVSRLAKLPFLREVSVTGTKVSATGLKAIAGIPSVRTVYCWSMGAKDADIRQLAKAYPGIQWESGFFSDTVKIKLNPPVIENDKVIFADLDSISMRHFFPGTILRYTLDGSVPDSITSPVYQHPVVIRTSTPVRVRAFREGWVGSETITRFFYLKGKMPDSTWFRFAPDSGYQGKGTATLFDGEKGGMIYREKQYLGFRNHPLELYMRFNKPVSLNRLELSALVDVPSYIFPATGIELSGRKGSQPYQLLYQTSPRQPQQDSAAYQTIFSCTFPEREVTELRLHVQSTQKLPKWHRGKNEKGWVFVDEIFLQ</sequence>
<dbReference type="Pfam" id="PF07635">
    <property type="entry name" value="PSCyt1"/>
    <property type="match status" value="1"/>
</dbReference>
<evidence type="ECO:0000256" key="1">
    <source>
        <dbReference type="SAM" id="Phobius"/>
    </source>
</evidence>